<dbReference type="PANTHER" id="PTHR35564:SF4">
    <property type="entry name" value="CYTOPLASMIC PROTEIN"/>
    <property type="match status" value="1"/>
</dbReference>
<dbReference type="OrthoDB" id="1523296at2"/>
<dbReference type="Proteomes" id="UP000028926">
    <property type="component" value="Chromosome"/>
</dbReference>
<organism evidence="1 2">
    <name type="scientific">Candidatus Odyssella acanthamoebae</name>
    <dbReference type="NCBI Taxonomy" id="91604"/>
    <lineage>
        <taxon>Bacteria</taxon>
        <taxon>Pseudomonadati</taxon>
        <taxon>Pseudomonadota</taxon>
        <taxon>Alphaproteobacteria</taxon>
        <taxon>Holosporales</taxon>
        <taxon>Candidatus Paracaedibacteraceae</taxon>
        <taxon>Candidatus Odyssella</taxon>
    </lineage>
</organism>
<gene>
    <name evidence="1" type="ORF">ID47_09850</name>
</gene>
<dbReference type="Pfam" id="PF06996">
    <property type="entry name" value="T6SS_TssG"/>
    <property type="match status" value="1"/>
</dbReference>
<dbReference type="STRING" id="91604.ID47_09850"/>
<protein>
    <recommendedName>
        <fullName evidence="3">Type VI secretion protein</fullName>
    </recommendedName>
</protein>
<dbReference type="NCBIfam" id="TIGR03347">
    <property type="entry name" value="VI_chp_1"/>
    <property type="match status" value="1"/>
</dbReference>
<sequence>MAALTRRSDYTVAEQLFAQPYEFEYYQSIRIMAALRPESKPFGETENPKDDPIQIQSRIGYATPASDIHSIFPNKYYDRPPIMTINFLGIAGVQGPLPQPYTDLIAERLRHKDTAFRDFLDIFNHRLASFWYRFQKKHLPGLEMVPAEKTSVGQAILDLAGLVDINIEETLNVHSRSILHFTPLFWQRQRNAAGLKKLLESYFKVKIRLEEFRGAWRKAPPEDWTRIGGRGQHQHLGQSTLLGRRSWDEAAGVALHLVGLSWRQYLSHLPGGHGNDAFRSLIRFYSGLDRTFDLRGTIKRHEIPSSTMKTGFKLGQTTWLTRGQGHGFDQDPEVLLMRDTG</sequence>
<keyword evidence="2" id="KW-1185">Reference proteome</keyword>
<proteinExistence type="predicted"/>
<name>A0A077B202_9PROT</name>
<dbReference type="PANTHER" id="PTHR35564">
    <property type="match status" value="1"/>
</dbReference>
<dbReference type="AlphaFoldDB" id="A0A077B202"/>
<dbReference type="eggNOG" id="COG3520">
    <property type="taxonomic scope" value="Bacteria"/>
</dbReference>
<dbReference type="RefSeq" id="WP_038465853.1">
    <property type="nucleotide sequence ID" value="NZ_CP008941.1"/>
</dbReference>
<dbReference type="HOGENOM" id="CLU_048238_1_0_5"/>
<dbReference type="KEGG" id="paca:ID47_09850"/>
<dbReference type="EMBL" id="CP008941">
    <property type="protein sequence ID" value="AIK96965.1"/>
    <property type="molecule type" value="Genomic_DNA"/>
</dbReference>
<dbReference type="InterPro" id="IPR010732">
    <property type="entry name" value="T6SS_TssG-like"/>
</dbReference>
<reference evidence="1 2" key="1">
    <citation type="submission" date="2014-07" db="EMBL/GenBank/DDBJ databases">
        <title>Comparative genomic insights into amoeba endosymbionts belonging to the families of Holosporaceae and Candidatus Midichloriaceae within Rickettsiales.</title>
        <authorList>
            <person name="Wang Z."/>
            <person name="Wu M."/>
        </authorList>
    </citation>
    <scope>NUCLEOTIDE SEQUENCE [LARGE SCALE GENOMIC DNA]</scope>
    <source>
        <strain evidence="1">PRA3</strain>
    </source>
</reference>
<accession>A0A077B202</accession>
<evidence type="ECO:0000313" key="2">
    <source>
        <dbReference type="Proteomes" id="UP000028926"/>
    </source>
</evidence>
<evidence type="ECO:0000313" key="1">
    <source>
        <dbReference type="EMBL" id="AIK96965.1"/>
    </source>
</evidence>
<evidence type="ECO:0008006" key="3">
    <source>
        <dbReference type="Google" id="ProtNLM"/>
    </source>
</evidence>